<dbReference type="InterPro" id="IPR050330">
    <property type="entry name" value="Bact_OuterMem_StrucFunc"/>
</dbReference>
<sequence>MRKAVWQVLVVVPVVAGLSAGCGFLGSGSPGPEPARPGASAAPAPDTGPTPSPGSAPGDGVVPVSVPWNDTTVDIGVHPIETDGEHAVLRYDLTVTPDGSAAPPPWSSFTLNLGGPVTSAADGRGIRLFDAGAGLAYPVAQAGDGAPAARIEQLPADDAGRAGAAATGEAGAETAAGAAPDASAAMRGQGLAVFAAPEGDTVDVLLPRFGAVLDVPVVPPGDAFAAAVESAGGAGEAGTKRLRAFTSAYDAGSATSAEDDEVTVTLASDVLFDPDEHTLSRDARGVVDQAVGKIREQADGGRVDVVGHTDDVDTDAYNLQLSERRAASVADRLQAALGDGYDVTEEGRGETEPVAPGTSDPARAANRRVEISFQGRLVVSGDDAGDVPGTDAPTVENGPVTLRSPDGEYVVEVASMVRRPGAIVGTLTAERTGGDGIDVDWFLPSYLNVVGDRNFGVVAELTGPHNLSLLTPDGHVFPYDYRSGTTEQGFTMRRLLGDEQTPPLQRGDTTVITVVWPDTGQDTVTVDGRDRFRVTDVPVTDAP</sequence>
<dbReference type="Gene3D" id="3.30.1330.60">
    <property type="entry name" value="OmpA-like domain"/>
    <property type="match status" value="1"/>
</dbReference>
<dbReference type="Pfam" id="PF00691">
    <property type="entry name" value="OmpA"/>
    <property type="match status" value="1"/>
</dbReference>
<evidence type="ECO:0000313" key="8">
    <source>
        <dbReference type="Proteomes" id="UP001501094"/>
    </source>
</evidence>
<comment type="caution">
    <text evidence="7">The sequence shown here is derived from an EMBL/GenBank/DDBJ whole genome shotgun (WGS) entry which is preliminary data.</text>
</comment>
<name>A0ABN2N368_9MICO</name>
<dbReference type="PRINTS" id="PR01021">
    <property type="entry name" value="OMPADOMAIN"/>
</dbReference>
<dbReference type="PANTHER" id="PTHR30329">
    <property type="entry name" value="STATOR ELEMENT OF FLAGELLAR MOTOR COMPLEX"/>
    <property type="match status" value="1"/>
</dbReference>
<reference evidence="7 8" key="1">
    <citation type="journal article" date="2019" name="Int. J. Syst. Evol. Microbiol.">
        <title>The Global Catalogue of Microorganisms (GCM) 10K type strain sequencing project: providing services to taxonomists for standard genome sequencing and annotation.</title>
        <authorList>
            <consortium name="The Broad Institute Genomics Platform"/>
            <consortium name="The Broad Institute Genome Sequencing Center for Infectious Disease"/>
            <person name="Wu L."/>
            <person name="Ma J."/>
        </authorList>
    </citation>
    <scope>NUCLEOTIDE SEQUENCE [LARGE SCALE GENOMIC DNA]</scope>
    <source>
        <strain evidence="7 8">JCM 14326</strain>
    </source>
</reference>
<evidence type="ECO:0000256" key="2">
    <source>
        <dbReference type="ARBA" id="ARBA00023136"/>
    </source>
</evidence>
<evidence type="ECO:0000256" key="5">
    <source>
        <dbReference type="SAM" id="MobiDB-lite"/>
    </source>
</evidence>
<proteinExistence type="predicted"/>
<protein>
    <recommendedName>
        <fullName evidence="6">OmpA-like domain-containing protein</fullName>
    </recommendedName>
</protein>
<evidence type="ECO:0000259" key="6">
    <source>
        <dbReference type="PROSITE" id="PS51123"/>
    </source>
</evidence>
<dbReference type="Proteomes" id="UP001501094">
    <property type="component" value="Unassembled WGS sequence"/>
</dbReference>
<evidence type="ECO:0000256" key="1">
    <source>
        <dbReference type="ARBA" id="ARBA00004442"/>
    </source>
</evidence>
<dbReference type="InterPro" id="IPR006664">
    <property type="entry name" value="OMP_bac"/>
</dbReference>
<dbReference type="EMBL" id="BAAANL010000001">
    <property type="protein sequence ID" value="GAA1849935.1"/>
    <property type="molecule type" value="Genomic_DNA"/>
</dbReference>
<dbReference type="PROSITE" id="PS51257">
    <property type="entry name" value="PROKAR_LIPOPROTEIN"/>
    <property type="match status" value="1"/>
</dbReference>
<evidence type="ECO:0000256" key="3">
    <source>
        <dbReference type="ARBA" id="ARBA00023237"/>
    </source>
</evidence>
<organism evidence="7 8">
    <name type="scientific">Myceligenerans crystallogenes</name>
    <dbReference type="NCBI Taxonomy" id="316335"/>
    <lineage>
        <taxon>Bacteria</taxon>
        <taxon>Bacillati</taxon>
        <taxon>Actinomycetota</taxon>
        <taxon>Actinomycetes</taxon>
        <taxon>Micrococcales</taxon>
        <taxon>Promicromonosporaceae</taxon>
        <taxon>Myceligenerans</taxon>
    </lineage>
</organism>
<dbReference type="CDD" id="cd07185">
    <property type="entry name" value="OmpA_C-like"/>
    <property type="match status" value="1"/>
</dbReference>
<dbReference type="PROSITE" id="PS51123">
    <property type="entry name" value="OMPA_2"/>
    <property type="match status" value="1"/>
</dbReference>
<gene>
    <name evidence="7" type="ORF">GCM10009751_02740</name>
</gene>
<evidence type="ECO:0000256" key="4">
    <source>
        <dbReference type="PROSITE-ProRule" id="PRU00473"/>
    </source>
</evidence>
<dbReference type="InterPro" id="IPR036737">
    <property type="entry name" value="OmpA-like_sf"/>
</dbReference>
<accession>A0ABN2N368</accession>
<dbReference type="InterPro" id="IPR006665">
    <property type="entry name" value="OmpA-like"/>
</dbReference>
<feature type="region of interest" description="Disordered" evidence="5">
    <location>
        <begin position="29"/>
        <end position="65"/>
    </location>
</feature>
<dbReference type="PANTHER" id="PTHR30329:SF21">
    <property type="entry name" value="LIPOPROTEIN YIAD-RELATED"/>
    <property type="match status" value="1"/>
</dbReference>
<keyword evidence="8" id="KW-1185">Reference proteome</keyword>
<feature type="domain" description="OmpA-like" evidence="6">
    <location>
        <begin position="259"/>
        <end position="377"/>
    </location>
</feature>
<keyword evidence="3" id="KW-0998">Cell outer membrane</keyword>
<feature type="region of interest" description="Disordered" evidence="5">
    <location>
        <begin position="341"/>
        <end position="364"/>
    </location>
</feature>
<evidence type="ECO:0000313" key="7">
    <source>
        <dbReference type="EMBL" id="GAA1849935.1"/>
    </source>
</evidence>
<feature type="compositionally biased region" description="Low complexity" evidence="5">
    <location>
        <begin position="36"/>
        <end position="45"/>
    </location>
</feature>
<dbReference type="SUPFAM" id="SSF103088">
    <property type="entry name" value="OmpA-like"/>
    <property type="match status" value="1"/>
</dbReference>
<comment type="subcellular location">
    <subcellularLocation>
        <location evidence="1">Cell outer membrane</location>
    </subcellularLocation>
</comment>
<keyword evidence="2 4" id="KW-0472">Membrane</keyword>